<feature type="transmembrane region" description="Helical" evidence="1">
    <location>
        <begin position="78"/>
        <end position="100"/>
    </location>
</feature>
<keyword evidence="1" id="KW-1133">Transmembrane helix</keyword>
<evidence type="ECO:0000256" key="1">
    <source>
        <dbReference type="SAM" id="Phobius"/>
    </source>
</evidence>
<keyword evidence="1" id="KW-0812">Transmembrane</keyword>
<comment type="caution">
    <text evidence="2">The sequence shown here is derived from an EMBL/GenBank/DDBJ whole genome shotgun (WGS) entry which is preliminary data.</text>
</comment>
<dbReference type="RefSeq" id="WP_284390228.1">
    <property type="nucleotide sequence ID" value="NZ_BSNG01000001.1"/>
</dbReference>
<feature type="transmembrane region" description="Helical" evidence="1">
    <location>
        <begin position="106"/>
        <end position="128"/>
    </location>
</feature>
<feature type="transmembrane region" description="Helical" evidence="1">
    <location>
        <begin position="21"/>
        <end position="42"/>
    </location>
</feature>
<keyword evidence="3" id="KW-1185">Reference proteome</keyword>
<accession>A0ABQ5UD24</accession>
<sequence>MTALANALKLHPRMIYFADAAACLILGAVLAAAAAPLTALLAWPLPNALLIASGLILLPWAAFNLLTARARQLTPAMLAIHVAGDALWGIGSVALAAIHAGQMSELGLFLLLAQALAVAGMLALKLAFARPFLTIA</sequence>
<dbReference type="EMBL" id="BSNG01000001">
    <property type="protein sequence ID" value="GLQ09997.1"/>
    <property type="molecule type" value="Genomic_DNA"/>
</dbReference>
<dbReference type="Proteomes" id="UP001161406">
    <property type="component" value="Unassembled WGS sequence"/>
</dbReference>
<gene>
    <name evidence="2" type="ORF">GCM10007913_19290</name>
</gene>
<reference evidence="2" key="2">
    <citation type="submission" date="2023-01" db="EMBL/GenBank/DDBJ databases">
        <title>Draft genome sequence of Devosia yakushimensis strain NBRC 103855.</title>
        <authorList>
            <person name="Sun Q."/>
            <person name="Mori K."/>
        </authorList>
    </citation>
    <scope>NUCLEOTIDE SEQUENCE</scope>
    <source>
        <strain evidence="2">NBRC 103855</strain>
    </source>
</reference>
<organism evidence="2 3">
    <name type="scientific">Devosia yakushimensis</name>
    <dbReference type="NCBI Taxonomy" id="470028"/>
    <lineage>
        <taxon>Bacteria</taxon>
        <taxon>Pseudomonadati</taxon>
        <taxon>Pseudomonadota</taxon>
        <taxon>Alphaproteobacteria</taxon>
        <taxon>Hyphomicrobiales</taxon>
        <taxon>Devosiaceae</taxon>
        <taxon>Devosia</taxon>
    </lineage>
</organism>
<reference evidence="2" key="1">
    <citation type="journal article" date="2014" name="Int. J. Syst. Evol. Microbiol.">
        <title>Complete genome of a new Firmicutes species belonging to the dominant human colonic microbiota ('Ruminococcus bicirculans') reveals two chromosomes and a selective capacity to utilize plant glucans.</title>
        <authorList>
            <consortium name="NISC Comparative Sequencing Program"/>
            <person name="Wegmann U."/>
            <person name="Louis P."/>
            <person name="Goesmann A."/>
            <person name="Henrissat B."/>
            <person name="Duncan S.H."/>
            <person name="Flint H.J."/>
        </authorList>
    </citation>
    <scope>NUCLEOTIDE SEQUENCE</scope>
    <source>
        <strain evidence="2">NBRC 103855</strain>
    </source>
</reference>
<evidence type="ECO:0000313" key="2">
    <source>
        <dbReference type="EMBL" id="GLQ09997.1"/>
    </source>
</evidence>
<feature type="transmembrane region" description="Helical" evidence="1">
    <location>
        <begin position="48"/>
        <end position="66"/>
    </location>
</feature>
<name>A0ABQ5UD24_9HYPH</name>
<proteinExistence type="predicted"/>
<protein>
    <submittedName>
        <fullName evidence="2">Uncharacterized protein</fullName>
    </submittedName>
</protein>
<evidence type="ECO:0000313" key="3">
    <source>
        <dbReference type="Proteomes" id="UP001161406"/>
    </source>
</evidence>
<keyword evidence="1" id="KW-0472">Membrane</keyword>